<dbReference type="RefSeq" id="WP_373123508.1">
    <property type="nucleotide sequence ID" value="NZ_CACRTB010000041.1"/>
</dbReference>
<evidence type="ECO:0000259" key="6">
    <source>
        <dbReference type="Pfam" id="PF16889"/>
    </source>
</evidence>
<evidence type="ECO:0000313" key="7">
    <source>
        <dbReference type="EMBL" id="VYT49704.1"/>
    </source>
</evidence>
<dbReference type="GO" id="GO:0042597">
    <property type="term" value="C:periplasmic space"/>
    <property type="evidence" value="ECO:0007669"/>
    <property type="project" value="UniProtKB-SubCell"/>
</dbReference>
<evidence type="ECO:0000256" key="4">
    <source>
        <dbReference type="ARBA" id="ARBA00023239"/>
    </source>
</evidence>
<dbReference type="EC" id="4.2.2.8" evidence="7"/>
<dbReference type="InterPro" id="IPR008929">
    <property type="entry name" value="Chondroitin_lyas"/>
</dbReference>
<dbReference type="Pfam" id="PF16889">
    <property type="entry name" value="Hepar_II_III_N"/>
    <property type="match status" value="1"/>
</dbReference>
<name>A0A6N2X652_9BACE</name>
<accession>A0A6N2X652</accession>
<dbReference type="InterPro" id="IPR031680">
    <property type="entry name" value="Hepar_II_III_N"/>
</dbReference>
<dbReference type="EMBL" id="CACRTB010000041">
    <property type="protein sequence ID" value="VYT49704.1"/>
    <property type="molecule type" value="Genomic_DNA"/>
</dbReference>
<keyword evidence="4 7" id="KW-0456">Lyase</keyword>
<sequence>MKIGNLILKVENRLRLFKVKLLRYVPFKIYSMFGLGDMLSKDVLIDKLESFIGNTINNVVLETRDADIIISHANQVLNHEFDILGSGFVRVEPIKWNVEFKTGFHWSNSQYYQDIRNTTPPGSDIKFPWELSRCHHLLWVGEAYQITKDEKYAKEVVDELNDWIDNNPLMYTVNWTCAMEVAIRAVNWIYALTFIKDSQYFDDTIAKKIYQSLYQHGFFIYNNLERTIPYSNNHYISDVIGLLYLGKLFHNTRRGRRWFSYAKKAYYKEVMIQVLPSGVNYEKSVSYHRLMTELLVYPYYMLVRTEEQVPIEIKERLSMMIVYVLSYTKPNGKSPMIADNDNGRFLPFIPREFQCHAYLTKENSLESKIVSIGCDSIIPKVKALSSQFYQDANVSILRKDDQYLFISSSSRWKFDTNTSRYVGTHLHNDLLSFVYSYGECDLIVDAGAYCYTSNLKCRNEFRSTKKHNTVMIDGEEQNLLAYDNAFGMKYNSDVKSLSYSNNHDTEICEGSYTTIAEKTNHNRRFELTGLELTIIDHISKEGSNHNAYASFHFDEKVTVRPVEGGFQLEADGYIFKMSVTGPEGLECKIIDDTISPSYGVLKKSKTLAINWIFDSKSEIITKVEKL</sequence>
<organism evidence="7">
    <name type="scientific">Bacteroides caccae</name>
    <dbReference type="NCBI Taxonomy" id="47678"/>
    <lineage>
        <taxon>Bacteria</taxon>
        <taxon>Pseudomonadati</taxon>
        <taxon>Bacteroidota</taxon>
        <taxon>Bacteroidia</taxon>
        <taxon>Bacteroidales</taxon>
        <taxon>Bacteroidaceae</taxon>
        <taxon>Bacteroides</taxon>
    </lineage>
</organism>
<dbReference type="PANTHER" id="PTHR39210:SF1">
    <property type="entry name" value="HEPARIN-SULFATE LYASE"/>
    <property type="match status" value="1"/>
</dbReference>
<dbReference type="SUPFAM" id="SSF48230">
    <property type="entry name" value="Chondroitin AC/alginate lyase"/>
    <property type="match status" value="1"/>
</dbReference>
<feature type="domain" description="Heparinase II/III-like C-terminal" evidence="5">
    <location>
        <begin position="419"/>
        <end position="599"/>
    </location>
</feature>
<gene>
    <name evidence="7" type="primary">hepC</name>
    <name evidence="7" type="ORF">BCLFYP20_00319</name>
</gene>
<proteinExistence type="predicted"/>
<dbReference type="InterPro" id="IPR012480">
    <property type="entry name" value="Hepar_II_III_C"/>
</dbReference>
<keyword evidence="2" id="KW-0732">Signal</keyword>
<evidence type="ECO:0000256" key="1">
    <source>
        <dbReference type="ARBA" id="ARBA00004418"/>
    </source>
</evidence>
<evidence type="ECO:0000259" key="5">
    <source>
        <dbReference type="Pfam" id="PF07940"/>
    </source>
</evidence>
<keyword evidence="3" id="KW-0574">Periplasm</keyword>
<dbReference type="AlphaFoldDB" id="A0A6N2X652"/>
<dbReference type="Pfam" id="PF07940">
    <property type="entry name" value="Hepar_II_III_C"/>
    <property type="match status" value="1"/>
</dbReference>
<dbReference type="Gene3D" id="1.50.10.100">
    <property type="entry name" value="Chondroitin AC/alginate lyase"/>
    <property type="match status" value="1"/>
</dbReference>
<protein>
    <submittedName>
        <fullName evidence="7">Heparin-sulfate lyase</fullName>
        <ecNumber evidence="7">4.2.2.8</ecNumber>
    </submittedName>
</protein>
<dbReference type="PANTHER" id="PTHR39210">
    <property type="entry name" value="HEPARIN-SULFATE LYASE"/>
    <property type="match status" value="1"/>
</dbReference>
<reference evidence="7" key="1">
    <citation type="submission" date="2019-11" db="EMBL/GenBank/DDBJ databases">
        <authorList>
            <person name="Feng L."/>
        </authorList>
    </citation>
    <scope>NUCLEOTIDE SEQUENCE</scope>
    <source>
        <strain evidence="7">BcaccaeLFYP20</strain>
    </source>
</reference>
<evidence type="ECO:0000256" key="3">
    <source>
        <dbReference type="ARBA" id="ARBA00022764"/>
    </source>
</evidence>
<dbReference type="GO" id="GO:0015021">
    <property type="term" value="F:heparin-sulfate lyase activity"/>
    <property type="evidence" value="ECO:0007669"/>
    <property type="project" value="UniProtKB-EC"/>
</dbReference>
<comment type="subcellular location">
    <subcellularLocation>
        <location evidence="1">Periplasm</location>
    </subcellularLocation>
</comment>
<dbReference type="Gene3D" id="2.70.98.70">
    <property type="match status" value="1"/>
</dbReference>
<feature type="domain" description="Heparin-sulfate lyase N-terminal" evidence="6">
    <location>
        <begin position="107"/>
        <end position="340"/>
    </location>
</feature>
<evidence type="ECO:0000256" key="2">
    <source>
        <dbReference type="ARBA" id="ARBA00022729"/>
    </source>
</evidence>